<evidence type="ECO:0000256" key="1">
    <source>
        <dbReference type="SAM" id="MobiDB-lite"/>
    </source>
</evidence>
<dbReference type="AlphaFoldDB" id="A0AAE0LJ20"/>
<keyword evidence="3" id="KW-1185">Reference proteome</keyword>
<evidence type="ECO:0000313" key="3">
    <source>
        <dbReference type="Proteomes" id="UP001190700"/>
    </source>
</evidence>
<proteinExistence type="predicted"/>
<dbReference type="Proteomes" id="UP001190700">
    <property type="component" value="Unassembled WGS sequence"/>
</dbReference>
<dbReference type="EMBL" id="LGRX02001044">
    <property type="protein sequence ID" value="KAK3287012.1"/>
    <property type="molecule type" value="Genomic_DNA"/>
</dbReference>
<gene>
    <name evidence="2" type="ORF">CYMTET_5463</name>
</gene>
<reference evidence="2 3" key="1">
    <citation type="journal article" date="2015" name="Genome Biol. Evol.">
        <title>Comparative Genomics of a Bacterivorous Green Alga Reveals Evolutionary Causalities and Consequences of Phago-Mixotrophic Mode of Nutrition.</title>
        <authorList>
            <person name="Burns J.A."/>
            <person name="Paasch A."/>
            <person name="Narechania A."/>
            <person name="Kim E."/>
        </authorList>
    </citation>
    <scope>NUCLEOTIDE SEQUENCE [LARGE SCALE GENOMIC DNA]</scope>
    <source>
        <strain evidence="2 3">PLY_AMNH</strain>
    </source>
</reference>
<accession>A0AAE0LJ20</accession>
<evidence type="ECO:0000313" key="2">
    <source>
        <dbReference type="EMBL" id="KAK3287012.1"/>
    </source>
</evidence>
<feature type="non-terminal residue" evidence="2">
    <location>
        <position position="368"/>
    </location>
</feature>
<sequence>MNLSSVQLIPELKDAATDYQEFKNYSLPLNLQSLTSAVERVTSFPPLPTPSTTKKREPDLPLHAKQDKRGIFGWFKARKKKALRQTVEEEPKAEETIQGEAGEVPLAKSPATAPSVKPIGVQVGAPLPEKSKGDKRGEGAPAWVDLNCTFCDAPLTSHLSRRGKINVTGEAAAPVGEWWRKSWRDLDVDTLLAKAAAIHAKLEDAGMALDARSKLAAESSADRSTARQEQMQLIHQLGRMCTPIHHERDCSRTDFVLLTDSPLAELTEEWSGLGGRLFALGNALTLACTLKRTLLLDDFALDMRFSSIIDVGAIEKAALATCRVSLAWCPALATCPASFALRPALATCPANLAPRPALATSPASLTLR</sequence>
<protein>
    <submittedName>
        <fullName evidence="2">Uncharacterized protein</fullName>
    </submittedName>
</protein>
<name>A0AAE0LJ20_9CHLO</name>
<organism evidence="2 3">
    <name type="scientific">Cymbomonas tetramitiformis</name>
    <dbReference type="NCBI Taxonomy" id="36881"/>
    <lineage>
        <taxon>Eukaryota</taxon>
        <taxon>Viridiplantae</taxon>
        <taxon>Chlorophyta</taxon>
        <taxon>Pyramimonadophyceae</taxon>
        <taxon>Pyramimonadales</taxon>
        <taxon>Pyramimonadaceae</taxon>
        <taxon>Cymbomonas</taxon>
    </lineage>
</organism>
<comment type="caution">
    <text evidence="2">The sequence shown here is derived from an EMBL/GenBank/DDBJ whole genome shotgun (WGS) entry which is preliminary data.</text>
</comment>
<feature type="compositionally biased region" description="Basic and acidic residues" evidence="1">
    <location>
        <begin position="86"/>
        <end position="95"/>
    </location>
</feature>
<feature type="compositionally biased region" description="Basic and acidic residues" evidence="1">
    <location>
        <begin position="129"/>
        <end position="138"/>
    </location>
</feature>
<feature type="region of interest" description="Disordered" evidence="1">
    <location>
        <begin position="85"/>
        <end position="138"/>
    </location>
</feature>